<dbReference type="InterPro" id="IPR018873">
    <property type="entry name" value="KilA-N_DNA-bd_domain"/>
</dbReference>
<accession>A0A1H5TCW0</accession>
<dbReference type="AlphaFoldDB" id="A0A1H5TCW0"/>
<reference evidence="2 3" key="1">
    <citation type="submission" date="2016-10" db="EMBL/GenBank/DDBJ databases">
        <authorList>
            <person name="de Groot N.N."/>
        </authorList>
    </citation>
    <scope>NUCLEOTIDE SEQUENCE [LARGE SCALE GENOMIC DNA]</scope>
    <source>
        <strain evidence="2 3">D15d</strain>
    </source>
</reference>
<feature type="domain" description="KilA-N DNA-binding" evidence="1">
    <location>
        <begin position="1"/>
        <end position="76"/>
    </location>
</feature>
<dbReference type="Pfam" id="PF10543">
    <property type="entry name" value="ORF6N"/>
    <property type="match status" value="1"/>
</dbReference>
<name>A0A1H5TCW0_9FIRM</name>
<gene>
    <name evidence="2" type="ORF">SAMN05216537_104109</name>
</gene>
<dbReference type="Proteomes" id="UP000236726">
    <property type="component" value="Unassembled WGS sequence"/>
</dbReference>
<evidence type="ECO:0000313" key="3">
    <source>
        <dbReference type="Proteomes" id="UP000236726"/>
    </source>
</evidence>
<organism evidence="2 3">
    <name type="scientific">Lachnospira multipara</name>
    <dbReference type="NCBI Taxonomy" id="28051"/>
    <lineage>
        <taxon>Bacteria</taxon>
        <taxon>Bacillati</taxon>
        <taxon>Bacillota</taxon>
        <taxon>Clostridia</taxon>
        <taxon>Lachnospirales</taxon>
        <taxon>Lachnospiraceae</taxon>
        <taxon>Lachnospira</taxon>
    </lineage>
</organism>
<sequence>MLDSDLAEIYGYETKNFNRQVKNNAKKFEGDEFMFLFTKTEFEEILRCKNFTSSWGGSRYTPYAFTEQGVYMLMTVLRGDLAIKVL</sequence>
<evidence type="ECO:0000313" key="2">
    <source>
        <dbReference type="EMBL" id="SEF60675.1"/>
    </source>
</evidence>
<proteinExistence type="predicted"/>
<evidence type="ECO:0000259" key="1">
    <source>
        <dbReference type="Pfam" id="PF10543"/>
    </source>
</evidence>
<dbReference type="EMBL" id="FNUL01000004">
    <property type="protein sequence ID" value="SEF60675.1"/>
    <property type="molecule type" value="Genomic_DNA"/>
</dbReference>
<protein>
    <submittedName>
        <fullName evidence="2">ORF6N domain-containing protein</fullName>
    </submittedName>
</protein>
<keyword evidence="3" id="KW-1185">Reference proteome</keyword>